<dbReference type="GO" id="GO:0048039">
    <property type="term" value="F:ubiquinone binding"/>
    <property type="evidence" value="ECO:0007669"/>
    <property type="project" value="TreeGrafter"/>
</dbReference>
<organism evidence="20">
    <name type="scientific">Xenophyes cascus</name>
    <dbReference type="NCBI Taxonomy" id="984453"/>
    <lineage>
        <taxon>Eukaryota</taxon>
        <taxon>Metazoa</taxon>
        <taxon>Ecdysozoa</taxon>
        <taxon>Arthropoda</taxon>
        <taxon>Hexapoda</taxon>
        <taxon>Insecta</taxon>
        <taxon>Pterygota</taxon>
        <taxon>Neoptera</taxon>
        <taxon>Paraneoptera</taxon>
        <taxon>Hemiptera</taxon>
        <taxon>Coleorrhyncha</taxon>
        <taxon>Peloridiidae</taxon>
        <taxon>Xenophyes</taxon>
    </lineage>
</organism>
<dbReference type="GO" id="GO:0003954">
    <property type="term" value="F:NADH dehydrogenase activity"/>
    <property type="evidence" value="ECO:0007669"/>
    <property type="project" value="TreeGrafter"/>
</dbReference>
<dbReference type="GO" id="GO:0042773">
    <property type="term" value="P:ATP synthesis coupled electron transport"/>
    <property type="evidence" value="ECO:0007669"/>
    <property type="project" value="InterPro"/>
</dbReference>
<evidence type="ECO:0000256" key="13">
    <source>
        <dbReference type="ARBA" id="ARBA00023075"/>
    </source>
</evidence>
<geneLocation type="mitochondrion" evidence="20"/>
<reference evidence="20" key="1">
    <citation type="journal article" date="2014" name="Genome Biol. Evol.">
        <title>Small but powerful, the primary endosymbiont of moss bugs, Candidatus Evansia muelleri, holds a reduced genome with large biosynthetic capabilities.</title>
        <authorList>
            <person name="Santos-Garcia D."/>
            <person name="Moya A."/>
            <person name="Latorre A."/>
            <person name="Gibbs G."/>
            <person name="Hartung V."/>
            <person name="Konrad D."/>
            <person name="Kuechler S.M."/>
            <person name="Silva F.J."/>
        </authorList>
    </citation>
    <scope>NUCLEOTIDE SEQUENCE</scope>
    <source>
        <strain evidence="20">OF</strain>
    </source>
</reference>
<feature type="transmembrane region" description="Helical" evidence="17">
    <location>
        <begin position="180"/>
        <end position="203"/>
    </location>
</feature>
<feature type="domain" description="NADH:quinone oxidoreductase/Mrp antiporter transmembrane" evidence="18">
    <location>
        <begin position="105"/>
        <end position="382"/>
    </location>
</feature>
<keyword evidence="6 17" id="KW-0813">Transport</keyword>
<evidence type="ECO:0000259" key="19">
    <source>
        <dbReference type="Pfam" id="PF01059"/>
    </source>
</evidence>
<keyword evidence="14 17" id="KW-0496">Mitochondrion</keyword>
<keyword evidence="10 17" id="KW-0249">Electron transport</keyword>
<feature type="transmembrane region" description="Helical" evidence="17">
    <location>
        <begin position="418"/>
        <end position="444"/>
    </location>
</feature>
<feature type="transmembrane region" description="Helical" evidence="17">
    <location>
        <begin position="299"/>
        <end position="320"/>
    </location>
</feature>
<keyword evidence="9" id="KW-1278">Translocase</keyword>
<evidence type="ECO:0000256" key="16">
    <source>
        <dbReference type="ARBA" id="ARBA00049551"/>
    </source>
</evidence>
<comment type="catalytic activity">
    <reaction evidence="16 17">
        <text>a ubiquinone + NADH + 5 H(+)(in) = a ubiquinol + NAD(+) + 4 H(+)(out)</text>
        <dbReference type="Rhea" id="RHEA:29091"/>
        <dbReference type="Rhea" id="RHEA-COMP:9565"/>
        <dbReference type="Rhea" id="RHEA-COMP:9566"/>
        <dbReference type="ChEBI" id="CHEBI:15378"/>
        <dbReference type="ChEBI" id="CHEBI:16389"/>
        <dbReference type="ChEBI" id="CHEBI:17976"/>
        <dbReference type="ChEBI" id="CHEBI:57540"/>
        <dbReference type="ChEBI" id="CHEBI:57945"/>
        <dbReference type="EC" id="7.1.1.2"/>
    </reaction>
</comment>
<dbReference type="PRINTS" id="PR01437">
    <property type="entry name" value="NUOXDRDTASE4"/>
</dbReference>
<accession>A0A077UQI3</accession>
<protein>
    <recommendedName>
        <fullName evidence="5 17">NADH-ubiquinone oxidoreductase chain 4</fullName>
        <ecNumber evidence="4 17">7.1.1.2</ecNumber>
    </recommendedName>
</protein>
<feature type="transmembrane region" description="Helical" evidence="17">
    <location>
        <begin position="86"/>
        <end position="106"/>
    </location>
</feature>
<proteinExistence type="inferred from homology"/>
<evidence type="ECO:0000256" key="9">
    <source>
        <dbReference type="ARBA" id="ARBA00022967"/>
    </source>
</evidence>
<dbReference type="PANTHER" id="PTHR43507:SF20">
    <property type="entry name" value="NADH-UBIQUINONE OXIDOREDUCTASE CHAIN 4"/>
    <property type="match status" value="1"/>
</dbReference>
<keyword evidence="12 17" id="KW-0520">NAD</keyword>
<feature type="transmembrane region" description="Helical" evidence="17">
    <location>
        <begin position="138"/>
        <end position="160"/>
    </location>
</feature>
<evidence type="ECO:0000256" key="7">
    <source>
        <dbReference type="ARBA" id="ARBA00022660"/>
    </source>
</evidence>
<dbReference type="InterPro" id="IPR001750">
    <property type="entry name" value="ND/Mrp_TM"/>
</dbReference>
<comment type="similarity">
    <text evidence="3 17">Belongs to the complex I subunit 4 family.</text>
</comment>
<keyword evidence="15 17" id="KW-0472">Membrane</keyword>
<feature type="domain" description="NADH:ubiquinone oxidoreductase chain 4 N-terminal" evidence="19">
    <location>
        <begin position="1"/>
        <end position="101"/>
    </location>
</feature>
<feature type="transmembrane region" description="Helical" evidence="17">
    <location>
        <begin position="7"/>
        <end position="35"/>
    </location>
</feature>
<feature type="transmembrane region" description="Helical" evidence="17">
    <location>
        <begin position="55"/>
        <end position="74"/>
    </location>
</feature>
<feature type="transmembrane region" description="Helical" evidence="17">
    <location>
        <begin position="245"/>
        <end position="264"/>
    </location>
</feature>
<dbReference type="GO" id="GO:0031966">
    <property type="term" value="C:mitochondrial membrane"/>
    <property type="evidence" value="ECO:0007669"/>
    <property type="project" value="UniProtKB-SubCell"/>
</dbReference>
<keyword evidence="13 17" id="KW-0830">Ubiquinone</keyword>
<comment type="function">
    <text evidence="17">Core subunit of the mitochondrial membrane respiratory chain NADH dehydrogenase (Complex I) which catalyzes electron transfer from NADH through the respiratory chain, using ubiquinone as an electron acceptor. Essential for the catalytic activity and assembly of complex I.</text>
</comment>
<evidence type="ECO:0000256" key="10">
    <source>
        <dbReference type="ARBA" id="ARBA00022982"/>
    </source>
</evidence>
<feature type="transmembrane region" description="Helical" evidence="17">
    <location>
        <begin position="371"/>
        <end position="397"/>
    </location>
</feature>
<feature type="transmembrane region" description="Helical" evidence="17">
    <location>
        <begin position="215"/>
        <end position="239"/>
    </location>
</feature>
<evidence type="ECO:0000313" key="20">
    <source>
        <dbReference type="EMBL" id="CDR49924.1"/>
    </source>
</evidence>
<evidence type="ECO:0000256" key="15">
    <source>
        <dbReference type="ARBA" id="ARBA00023136"/>
    </source>
</evidence>
<dbReference type="Pfam" id="PF00361">
    <property type="entry name" value="Proton_antipo_M"/>
    <property type="match status" value="1"/>
</dbReference>
<dbReference type="Pfam" id="PF01059">
    <property type="entry name" value="Oxidored_q5_N"/>
    <property type="match status" value="1"/>
</dbReference>
<dbReference type="EMBL" id="LK054492">
    <property type="protein sequence ID" value="CDR49924.1"/>
    <property type="molecule type" value="Genomic_DNA"/>
</dbReference>
<dbReference type="InterPro" id="IPR000260">
    <property type="entry name" value="NADH4_N"/>
</dbReference>
<evidence type="ECO:0000256" key="5">
    <source>
        <dbReference type="ARBA" id="ARBA00021006"/>
    </source>
</evidence>
<evidence type="ECO:0000256" key="3">
    <source>
        <dbReference type="ARBA" id="ARBA00009025"/>
    </source>
</evidence>
<gene>
    <name evidence="20" type="primary">ND4</name>
</gene>
<comment type="function">
    <text evidence="1">Core subunit of the mitochondrial membrane respiratory chain NADH dehydrogenase (Complex I) that is believed to belong to the minimal assembly required for catalysis. Complex I functions in the transfer of electrons from NADH to the respiratory chain. The immediate electron acceptor for the enzyme is believed to be ubiquinone.</text>
</comment>
<keyword evidence="20" id="KW-0560">Oxidoreductase</keyword>
<dbReference type="EC" id="7.1.1.2" evidence="4 17"/>
<evidence type="ECO:0000256" key="4">
    <source>
        <dbReference type="ARBA" id="ARBA00012944"/>
    </source>
</evidence>
<dbReference type="PANTHER" id="PTHR43507">
    <property type="entry name" value="NADH-UBIQUINONE OXIDOREDUCTASE CHAIN 4"/>
    <property type="match status" value="1"/>
</dbReference>
<evidence type="ECO:0000256" key="14">
    <source>
        <dbReference type="ARBA" id="ARBA00023128"/>
    </source>
</evidence>
<dbReference type="GO" id="GO:0015990">
    <property type="term" value="P:electron transport coupled proton transport"/>
    <property type="evidence" value="ECO:0007669"/>
    <property type="project" value="TreeGrafter"/>
</dbReference>
<evidence type="ECO:0000256" key="1">
    <source>
        <dbReference type="ARBA" id="ARBA00003257"/>
    </source>
</evidence>
<dbReference type="GO" id="GO:0008137">
    <property type="term" value="F:NADH dehydrogenase (ubiquinone) activity"/>
    <property type="evidence" value="ECO:0007669"/>
    <property type="project" value="UniProtKB-UniRule"/>
</dbReference>
<name>A0A077UQI3_9HEMI</name>
<evidence type="ECO:0000259" key="18">
    <source>
        <dbReference type="Pfam" id="PF00361"/>
    </source>
</evidence>
<sequence length="447" mass="50005">MLKYGCFVLSFWFFCTFNLWWEAICGLILMLLLFMMGVSFFNYFSMVSYSWGADFISLSLVFLSIWIVMLMLVASIKVWWVQIESGLFMGVILSLLIVLFFIFFAYDLLMFYIFFEGSLIPMLILIFGWGAQPERLISVLYLLMYTVLASLPLLFLIFSLYGYSYSTIYFFPLSEEVNFIVFSGFIMGFLVKMPLFGFHLWLLRAHVEAPVSGSMVLAGVLLKLGGYGMIRVLSLIGFLNKAYGLVYFVLGVGGGIVIGCLCLIQVDTKLLIAYSSVAHMGLVVGGILTLTQWGLTGSLIMMAAHGLCSSGLFCLSHLMYERLGGRSLLLNRGFMSLSPPLTLFCFLFCSSNMASPPSLNMAGEIFLSVSILSWGSLGLGLIMGGCFLGGAYSLYLFSCTQHGNVYSGMKSFKIMTSCEFMLLILHWLPLNLMILLLEMFLLYLNSL</sequence>
<feature type="transmembrane region" description="Helical" evidence="17">
    <location>
        <begin position="271"/>
        <end position="293"/>
    </location>
</feature>
<dbReference type="AlphaFoldDB" id="A0A077UQI3"/>
<evidence type="ECO:0000256" key="17">
    <source>
        <dbReference type="RuleBase" id="RU003297"/>
    </source>
</evidence>
<evidence type="ECO:0000256" key="12">
    <source>
        <dbReference type="ARBA" id="ARBA00023027"/>
    </source>
</evidence>
<feature type="transmembrane region" description="Helical" evidence="17">
    <location>
        <begin position="341"/>
        <end position="359"/>
    </location>
</feature>
<evidence type="ECO:0000256" key="11">
    <source>
        <dbReference type="ARBA" id="ARBA00022989"/>
    </source>
</evidence>
<evidence type="ECO:0000256" key="8">
    <source>
        <dbReference type="ARBA" id="ARBA00022692"/>
    </source>
</evidence>
<evidence type="ECO:0000256" key="2">
    <source>
        <dbReference type="ARBA" id="ARBA00004225"/>
    </source>
</evidence>
<dbReference type="InterPro" id="IPR003918">
    <property type="entry name" value="NADH_UbQ_OxRdtase"/>
</dbReference>
<feature type="transmembrane region" description="Helical" evidence="17">
    <location>
        <begin position="112"/>
        <end position="131"/>
    </location>
</feature>
<keyword evidence="7 17" id="KW-0679">Respiratory chain</keyword>
<evidence type="ECO:0000256" key="6">
    <source>
        <dbReference type="ARBA" id="ARBA00022448"/>
    </source>
</evidence>
<keyword evidence="8 17" id="KW-0812">Transmembrane</keyword>
<keyword evidence="11 17" id="KW-1133">Transmembrane helix</keyword>
<comment type="subcellular location">
    <subcellularLocation>
        <location evidence="2 17">Mitochondrion membrane</location>
        <topology evidence="2 17">Multi-pass membrane protein</topology>
    </subcellularLocation>
</comment>